<dbReference type="Proteomes" id="UP000627838">
    <property type="component" value="Unassembled WGS sequence"/>
</dbReference>
<dbReference type="PANTHER" id="PTHR46696">
    <property type="entry name" value="P450, PUTATIVE (EUROFUNG)-RELATED"/>
    <property type="match status" value="1"/>
</dbReference>
<dbReference type="PROSITE" id="PS00086">
    <property type="entry name" value="CYTOCHROME_P450"/>
    <property type="match status" value="1"/>
</dbReference>
<evidence type="ECO:0000313" key="3">
    <source>
        <dbReference type="EMBL" id="MBE1536879.1"/>
    </source>
</evidence>
<keyword evidence="2" id="KW-0560">Oxidoreductase</keyword>
<comment type="similarity">
    <text evidence="1 2">Belongs to the cytochrome P450 family.</text>
</comment>
<dbReference type="PRINTS" id="PR00359">
    <property type="entry name" value="BP450"/>
</dbReference>
<accession>A0ABR9K2R9</accession>
<organism evidence="3 4">
    <name type="scientific">Actinomadura algeriensis</name>
    <dbReference type="NCBI Taxonomy" id="1679523"/>
    <lineage>
        <taxon>Bacteria</taxon>
        <taxon>Bacillati</taxon>
        <taxon>Actinomycetota</taxon>
        <taxon>Actinomycetes</taxon>
        <taxon>Streptosporangiales</taxon>
        <taxon>Thermomonosporaceae</taxon>
        <taxon>Actinomadura</taxon>
    </lineage>
</organism>
<dbReference type="EMBL" id="JADBDZ010000001">
    <property type="protein sequence ID" value="MBE1536879.1"/>
    <property type="molecule type" value="Genomic_DNA"/>
</dbReference>
<keyword evidence="2" id="KW-0479">Metal-binding</keyword>
<dbReference type="Gene3D" id="1.10.630.10">
    <property type="entry name" value="Cytochrome P450"/>
    <property type="match status" value="1"/>
</dbReference>
<keyword evidence="4" id="KW-1185">Reference proteome</keyword>
<dbReference type="InterPro" id="IPR002397">
    <property type="entry name" value="Cyt_P450_B"/>
</dbReference>
<sequence>MIGFEDAEPAGDPAAAVAMFAEAVEYGRQVAADRRKRPADDVMSAPANAEVDGERLTDDEFCMFWILLVIAGNETTRKSLSGAVVALQEHGLWKGLAREPGLLATGTDELVRHVSPVMQFRRTATRDVELGGRHVRAGDKIVMWYGAANRDPEVFSDPHSLDLSREPNPHLAFGTGPHFCLGSRLAKLEISAMLTELLTRYPRLSIDGEVSRITSTFISGIEHLPVTLR</sequence>
<dbReference type="InterPro" id="IPR001128">
    <property type="entry name" value="Cyt_P450"/>
</dbReference>
<name>A0ABR9K2R9_9ACTN</name>
<comment type="caution">
    <text evidence="3">The sequence shown here is derived from an EMBL/GenBank/DDBJ whole genome shotgun (WGS) entry which is preliminary data.</text>
</comment>
<dbReference type="Pfam" id="PF00067">
    <property type="entry name" value="p450"/>
    <property type="match status" value="1"/>
</dbReference>
<proteinExistence type="inferred from homology"/>
<dbReference type="PANTHER" id="PTHR46696:SF4">
    <property type="entry name" value="BIOTIN BIOSYNTHESIS CYTOCHROME P450"/>
    <property type="match status" value="1"/>
</dbReference>
<dbReference type="InterPro" id="IPR036396">
    <property type="entry name" value="Cyt_P450_sf"/>
</dbReference>
<evidence type="ECO:0000313" key="4">
    <source>
        <dbReference type="Proteomes" id="UP000627838"/>
    </source>
</evidence>
<dbReference type="SUPFAM" id="SSF48264">
    <property type="entry name" value="Cytochrome P450"/>
    <property type="match status" value="1"/>
</dbReference>
<keyword evidence="2" id="KW-0408">Iron</keyword>
<evidence type="ECO:0000256" key="2">
    <source>
        <dbReference type="RuleBase" id="RU000461"/>
    </source>
</evidence>
<dbReference type="InterPro" id="IPR017972">
    <property type="entry name" value="Cyt_P450_CS"/>
</dbReference>
<reference evidence="3 4" key="1">
    <citation type="submission" date="2020-10" db="EMBL/GenBank/DDBJ databases">
        <title>Sequencing the genomes of 1000 actinobacteria strains.</title>
        <authorList>
            <person name="Klenk H.-P."/>
        </authorList>
    </citation>
    <scope>NUCLEOTIDE SEQUENCE [LARGE SCALE GENOMIC DNA]</scope>
    <source>
        <strain evidence="3 4">DSM 46744</strain>
    </source>
</reference>
<dbReference type="RefSeq" id="WP_192762857.1">
    <property type="nucleotide sequence ID" value="NZ_JADBDZ010000001.1"/>
</dbReference>
<gene>
    <name evidence="3" type="ORF">H4W34_006712</name>
</gene>
<keyword evidence="2" id="KW-0349">Heme</keyword>
<evidence type="ECO:0000256" key="1">
    <source>
        <dbReference type="ARBA" id="ARBA00010617"/>
    </source>
</evidence>
<protein>
    <submittedName>
        <fullName evidence="3">Cytochrome P450</fullName>
    </submittedName>
</protein>
<keyword evidence="2" id="KW-0503">Monooxygenase</keyword>
<dbReference type="PRINTS" id="PR00385">
    <property type="entry name" value="P450"/>
</dbReference>